<gene>
    <name evidence="3" type="ORF">GCM10022226_31500</name>
</gene>
<dbReference type="PROSITE" id="PS51898">
    <property type="entry name" value="TYR_RECOMBINASE"/>
    <property type="match status" value="1"/>
</dbReference>
<evidence type="ECO:0000256" key="1">
    <source>
        <dbReference type="ARBA" id="ARBA00023172"/>
    </source>
</evidence>
<dbReference type="EMBL" id="BAAAZR010000007">
    <property type="protein sequence ID" value="GAA3808920.1"/>
    <property type="molecule type" value="Genomic_DNA"/>
</dbReference>
<evidence type="ECO:0000259" key="2">
    <source>
        <dbReference type="PROSITE" id="PS51898"/>
    </source>
</evidence>
<sequence length="133" mass="14966">MVDVDETTVALLKAYKRERGSLALKLARDDALVFATLEGKWKDPDWFSRLFREALVECRRHLEASGVDLPKIRLHDLRHTHPTLLLARGEPIKVVSERLGHASVTVTLTYYADVMPGNQRTAAEKFAALVAET</sequence>
<accession>A0ABP7I6Q8</accession>
<evidence type="ECO:0000313" key="3">
    <source>
        <dbReference type="EMBL" id="GAA3808920.1"/>
    </source>
</evidence>
<organism evidence="3 4">
    <name type="scientific">Sphaerisporangium flaviroseum</name>
    <dbReference type="NCBI Taxonomy" id="509199"/>
    <lineage>
        <taxon>Bacteria</taxon>
        <taxon>Bacillati</taxon>
        <taxon>Actinomycetota</taxon>
        <taxon>Actinomycetes</taxon>
        <taxon>Streptosporangiales</taxon>
        <taxon>Streptosporangiaceae</taxon>
        <taxon>Sphaerisporangium</taxon>
    </lineage>
</organism>
<protein>
    <recommendedName>
        <fullName evidence="2">Tyr recombinase domain-containing protein</fullName>
    </recommendedName>
</protein>
<dbReference type="Proteomes" id="UP001500888">
    <property type="component" value="Unassembled WGS sequence"/>
</dbReference>
<dbReference type="Gene3D" id="1.10.443.10">
    <property type="entry name" value="Intergrase catalytic core"/>
    <property type="match status" value="1"/>
</dbReference>
<feature type="domain" description="Tyr recombinase" evidence="2">
    <location>
        <begin position="1"/>
        <end position="124"/>
    </location>
</feature>
<dbReference type="Pfam" id="PF00589">
    <property type="entry name" value="Phage_integrase"/>
    <property type="match status" value="1"/>
</dbReference>
<dbReference type="InterPro" id="IPR013762">
    <property type="entry name" value="Integrase-like_cat_sf"/>
</dbReference>
<evidence type="ECO:0000313" key="4">
    <source>
        <dbReference type="Proteomes" id="UP001500888"/>
    </source>
</evidence>
<keyword evidence="1" id="KW-0233">DNA recombination</keyword>
<dbReference type="InterPro" id="IPR011010">
    <property type="entry name" value="DNA_brk_join_enz"/>
</dbReference>
<dbReference type="SUPFAM" id="SSF56349">
    <property type="entry name" value="DNA breaking-rejoining enzymes"/>
    <property type="match status" value="1"/>
</dbReference>
<dbReference type="InterPro" id="IPR002104">
    <property type="entry name" value="Integrase_catalytic"/>
</dbReference>
<comment type="caution">
    <text evidence="3">The sequence shown here is derived from an EMBL/GenBank/DDBJ whole genome shotgun (WGS) entry which is preliminary data.</text>
</comment>
<reference evidence="4" key="1">
    <citation type="journal article" date="2019" name="Int. J. Syst. Evol. Microbiol.">
        <title>The Global Catalogue of Microorganisms (GCM) 10K type strain sequencing project: providing services to taxonomists for standard genome sequencing and annotation.</title>
        <authorList>
            <consortium name="The Broad Institute Genomics Platform"/>
            <consortium name="The Broad Institute Genome Sequencing Center for Infectious Disease"/>
            <person name="Wu L."/>
            <person name="Ma J."/>
        </authorList>
    </citation>
    <scope>NUCLEOTIDE SEQUENCE [LARGE SCALE GENOMIC DNA]</scope>
    <source>
        <strain evidence="4">JCM 16908</strain>
    </source>
</reference>
<name>A0ABP7I6Q8_9ACTN</name>
<proteinExistence type="predicted"/>
<keyword evidence="4" id="KW-1185">Reference proteome</keyword>